<dbReference type="GO" id="GO:0046872">
    <property type="term" value="F:metal ion binding"/>
    <property type="evidence" value="ECO:0007669"/>
    <property type="project" value="UniProtKB-KW"/>
</dbReference>
<dbReference type="Gene3D" id="3.30.420.10">
    <property type="entry name" value="Ribonuclease H-like superfamily/Ribonuclease H"/>
    <property type="match status" value="1"/>
</dbReference>
<gene>
    <name evidence="12" type="ORF">pf16_99</name>
</gene>
<dbReference type="Proteomes" id="UP000225821">
    <property type="component" value="Segment"/>
</dbReference>
<comment type="subunit">
    <text evidence="4">Monomer.</text>
</comment>
<dbReference type="EMBL" id="KU873925">
    <property type="protein sequence ID" value="AND75022.1"/>
    <property type="molecule type" value="Genomic_DNA"/>
</dbReference>
<feature type="domain" description="RNase H type-1" evidence="11">
    <location>
        <begin position="1"/>
        <end position="152"/>
    </location>
</feature>
<evidence type="ECO:0000256" key="4">
    <source>
        <dbReference type="ARBA" id="ARBA00011245"/>
    </source>
</evidence>
<dbReference type="SUPFAM" id="SSF53098">
    <property type="entry name" value="Ribonuclease H-like"/>
    <property type="match status" value="1"/>
</dbReference>
<evidence type="ECO:0000313" key="13">
    <source>
        <dbReference type="Proteomes" id="UP000225821"/>
    </source>
</evidence>
<evidence type="ECO:0000256" key="1">
    <source>
        <dbReference type="ARBA" id="ARBA00000077"/>
    </source>
</evidence>
<dbReference type="InterPro" id="IPR002156">
    <property type="entry name" value="RNaseH_domain"/>
</dbReference>
<keyword evidence="8" id="KW-0255">Endonuclease</keyword>
<dbReference type="InterPro" id="IPR050092">
    <property type="entry name" value="RNase_H"/>
</dbReference>
<keyword evidence="9" id="KW-0378">Hydrolase</keyword>
<comment type="similarity">
    <text evidence="3">Belongs to the RNase H family.</text>
</comment>
<dbReference type="GO" id="GO:0004523">
    <property type="term" value="F:RNA-DNA hybrid ribonuclease activity"/>
    <property type="evidence" value="ECO:0007669"/>
    <property type="project" value="UniProtKB-EC"/>
</dbReference>
<protein>
    <recommendedName>
        <fullName evidence="5">ribonuclease H</fullName>
        <ecNumber evidence="5">3.1.26.4</ecNumber>
    </recommendedName>
</protein>
<evidence type="ECO:0000256" key="9">
    <source>
        <dbReference type="ARBA" id="ARBA00022801"/>
    </source>
</evidence>
<dbReference type="Pfam" id="PF00075">
    <property type="entry name" value="RNase_H"/>
    <property type="match status" value="1"/>
</dbReference>
<evidence type="ECO:0000259" key="11">
    <source>
        <dbReference type="PROSITE" id="PS50879"/>
    </source>
</evidence>
<evidence type="ECO:0000256" key="7">
    <source>
        <dbReference type="ARBA" id="ARBA00022723"/>
    </source>
</evidence>
<accession>A0A1S5R3N4</accession>
<comment type="catalytic activity">
    <reaction evidence="1">
        <text>Endonucleolytic cleavage to 5'-phosphomonoester.</text>
        <dbReference type="EC" id="3.1.26.4"/>
    </reaction>
</comment>
<name>A0A1S5R3N4_9CAUD</name>
<evidence type="ECO:0000256" key="3">
    <source>
        <dbReference type="ARBA" id="ARBA00005300"/>
    </source>
</evidence>
<evidence type="ECO:0000256" key="6">
    <source>
        <dbReference type="ARBA" id="ARBA00022722"/>
    </source>
</evidence>
<dbReference type="GO" id="GO:0043137">
    <property type="term" value="P:DNA replication, removal of RNA primer"/>
    <property type="evidence" value="ECO:0007669"/>
    <property type="project" value="TreeGrafter"/>
</dbReference>
<organism evidence="12 13">
    <name type="scientific">Pseudomonas phage pf16</name>
    <dbReference type="NCBI Taxonomy" id="1815630"/>
    <lineage>
        <taxon>Viruses</taxon>
        <taxon>Duplodnaviria</taxon>
        <taxon>Heunggongvirae</taxon>
        <taxon>Uroviricota</taxon>
        <taxon>Caudoviricetes</taxon>
        <taxon>Chakrabartyvirus</taxon>
        <taxon>Chakrabartyvirus pf16</taxon>
    </lineage>
</organism>
<dbReference type="PANTHER" id="PTHR10642">
    <property type="entry name" value="RIBONUCLEASE H1"/>
    <property type="match status" value="1"/>
</dbReference>
<reference evidence="12 13" key="1">
    <citation type="submission" date="2016-03" db="EMBL/GenBank/DDBJ databases">
        <title>Characterisation of pf16 and phiPMW: Two novel phages infecting Pseudomonas putida PpG1.</title>
        <authorList>
            <person name="Magill D.J."/>
            <person name="Krylov V.N."/>
            <person name="Shaburova O.V."/>
            <person name="Allen C.C.R."/>
            <person name="McGrath J.W."/>
            <person name="Quinn J.P."/>
            <person name="Kulakov L.A."/>
        </authorList>
    </citation>
    <scope>NUCLEOTIDE SEQUENCE [LARGE SCALE GENOMIC DNA]</scope>
</reference>
<proteinExistence type="inferred from homology"/>
<evidence type="ECO:0000256" key="2">
    <source>
        <dbReference type="ARBA" id="ARBA00001946"/>
    </source>
</evidence>
<dbReference type="OrthoDB" id="27283at10239"/>
<evidence type="ECO:0000256" key="5">
    <source>
        <dbReference type="ARBA" id="ARBA00012180"/>
    </source>
</evidence>
<keyword evidence="7" id="KW-0479">Metal-binding</keyword>
<keyword evidence="13" id="KW-1185">Reference proteome</keyword>
<dbReference type="PANTHER" id="PTHR10642:SF26">
    <property type="entry name" value="RIBONUCLEASE H1"/>
    <property type="match status" value="1"/>
</dbReference>
<dbReference type="CDD" id="cd09278">
    <property type="entry name" value="RNase_HI_prokaryote_like"/>
    <property type="match status" value="1"/>
</dbReference>
<dbReference type="EC" id="3.1.26.4" evidence="5"/>
<evidence type="ECO:0000256" key="10">
    <source>
        <dbReference type="ARBA" id="ARBA00022842"/>
    </source>
</evidence>
<dbReference type="GO" id="GO:0003676">
    <property type="term" value="F:nucleic acid binding"/>
    <property type="evidence" value="ECO:0007669"/>
    <property type="project" value="InterPro"/>
</dbReference>
<dbReference type="PROSITE" id="PS50879">
    <property type="entry name" value="RNASE_H_1"/>
    <property type="match status" value="1"/>
</dbReference>
<dbReference type="InterPro" id="IPR022892">
    <property type="entry name" value="RNaseHI"/>
</dbReference>
<dbReference type="InterPro" id="IPR012337">
    <property type="entry name" value="RNaseH-like_sf"/>
</dbReference>
<keyword evidence="6" id="KW-0540">Nuclease</keyword>
<sequence>MNIQIWTDGGFSYNNKVGSWSFLLFTNDENVRIERYGIVEHHKQTSQVAEMMAIIQSLEFAMNTLCGGNLAKSKTLDIEVTSDSQYCVNSVNDWMHKWYKAGWPDSKENQDLWQRIHTLYHSFKSVKAKWVKGHAGIFLNERVDQLNQQALIEKGLR</sequence>
<dbReference type="InterPro" id="IPR036397">
    <property type="entry name" value="RNaseH_sf"/>
</dbReference>
<evidence type="ECO:0000313" key="12">
    <source>
        <dbReference type="EMBL" id="AND75022.1"/>
    </source>
</evidence>
<keyword evidence="10" id="KW-0460">Magnesium</keyword>
<comment type="cofactor">
    <cofactor evidence="2">
        <name>Mg(2+)</name>
        <dbReference type="ChEBI" id="CHEBI:18420"/>
    </cofactor>
</comment>
<evidence type="ECO:0000256" key="8">
    <source>
        <dbReference type="ARBA" id="ARBA00022759"/>
    </source>
</evidence>